<dbReference type="EnsemblMetazoa" id="CPIJ012489-RA">
    <property type="protein sequence ID" value="CPIJ012489-PA"/>
    <property type="gene ID" value="CPIJ012489"/>
</dbReference>
<feature type="region of interest" description="Disordered" evidence="1">
    <location>
        <begin position="90"/>
        <end position="112"/>
    </location>
</feature>
<dbReference type="KEGG" id="cqu:CpipJ_CPIJ012489"/>
<evidence type="ECO:0000256" key="1">
    <source>
        <dbReference type="SAM" id="MobiDB-lite"/>
    </source>
</evidence>
<feature type="compositionally biased region" description="Basic and acidic residues" evidence="1">
    <location>
        <begin position="95"/>
        <end position="104"/>
    </location>
</feature>
<dbReference type="Proteomes" id="UP000002320">
    <property type="component" value="Unassembled WGS sequence"/>
</dbReference>
<dbReference type="InParanoid" id="B0WYX9"/>
<keyword evidence="4" id="KW-1185">Reference proteome</keyword>
<sequence>MGKLVKNQVDFEKLDRELANKSIEIKSDEKEDSTLKICTELAKAFGLSTFSMDSSVPYPPRPQHLERLDVVPIAERFLLLQRMRRIVNPSCSDIRPPERVRKDSMPPSSRSAPIRASKQLAKAWRSSSSWHRSDLCAYSINSSRCEYGEMFIQDDRCAVRCKATWEKIAGSAKKSRRSLCVMLLSVSYSLPNRNQDAAVGQAVLDVVRICAEIFLLTTQGDNFHIGEKT</sequence>
<evidence type="ECO:0000313" key="2">
    <source>
        <dbReference type="EMBL" id="EDS37239.1"/>
    </source>
</evidence>
<accession>B0WYX9</accession>
<evidence type="ECO:0000313" key="4">
    <source>
        <dbReference type="Proteomes" id="UP000002320"/>
    </source>
</evidence>
<proteinExistence type="predicted"/>
<name>B0WYX9_CULQU</name>
<organism>
    <name type="scientific">Culex quinquefasciatus</name>
    <name type="common">Southern house mosquito</name>
    <name type="synonym">Culex pungens</name>
    <dbReference type="NCBI Taxonomy" id="7176"/>
    <lineage>
        <taxon>Eukaryota</taxon>
        <taxon>Metazoa</taxon>
        <taxon>Ecdysozoa</taxon>
        <taxon>Arthropoda</taxon>
        <taxon>Hexapoda</taxon>
        <taxon>Insecta</taxon>
        <taxon>Pterygota</taxon>
        <taxon>Neoptera</taxon>
        <taxon>Endopterygota</taxon>
        <taxon>Diptera</taxon>
        <taxon>Nematocera</taxon>
        <taxon>Culicoidea</taxon>
        <taxon>Culicidae</taxon>
        <taxon>Culicinae</taxon>
        <taxon>Culicini</taxon>
        <taxon>Culex</taxon>
        <taxon>Culex</taxon>
    </lineage>
</organism>
<gene>
    <name evidence="3" type="primary">6045208</name>
    <name evidence="2" type="ORF">CpipJ_CPIJ012489</name>
</gene>
<dbReference type="VEuPathDB" id="VectorBase:CPIJ012489"/>
<dbReference type="AlphaFoldDB" id="B0WYX9"/>
<dbReference type="EMBL" id="DS232200">
    <property type="protein sequence ID" value="EDS37239.1"/>
    <property type="molecule type" value="Genomic_DNA"/>
</dbReference>
<protein>
    <submittedName>
        <fullName evidence="2 3">Uncharacterized protein</fullName>
    </submittedName>
</protein>
<dbReference type="HOGENOM" id="CLU_1210834_0_0_1"/>
<evidence type="ECO:0000313" key="3">
    <source>
        <dbReference type="EnsemblMetazoa" id="CPIJ012489-PA"/>
    </source>
</evidence>
<reference evidence="2" key="1">
    <citation type="submission" date="2007-03" db="EMBL/GenBank/DDBJ databases">
        <title>Annotation of Culex pipiens quinquefasciatus.</title>
        <authorList>
            <consortium name="The Broad Institute Genome Sequencing Platform"/>
            <person name="Atkinson P.W."/>
            <person name="Hemingway J."/>
            <person name="Christensen B.M."/>
            <person name="Higgs S."/>
            <person name="Kodira C."/>
            <person name="Hannick L."/>
            <person name="Megy K."/>
            <person name="O'Leary S."/>
            <person name="Pearson M."/>
            <person name="Haas B.J."/>
            <person name="Mauceli E."/>
            <person name="Wortman J.R."/>
            <person name="Lee N.H."/>
            <person name="Guigo R."/>
            <person name="Stanke M."/>
            <person name="Alvarado L."/>
            <person name="Amedeo P."/>
            <person name="Antoine C.H."/>
            <person name="Arensburger P."/>
            <person name="Bidwell S.L."/>
            <person name="Crawford M."/>
            <person name="Camaro F."/>
            <person name="Devon K."/>
            <person name="Engels R."/>
            <person name="Hammond M."/>
            <person name="Howarth C."/>
            <person name="Koehrsen M."/>
            <person name="Lawson D."/>
            <person name="Montgomery P."/>
            <person name="Nene V."/>
            <person name="Nusbaum C."/>
            <person name="Puiu D."/>
            <person name="Romero-Severson J."/>
            <person name="Severson D.W."/>
            <person name="Shumway M."/>
            <person name="Sisk P."/>
            <person name="Stolte C."/>
            <person name="Zeng Q."/>
            <person name="Eisenstadt E."/>
            <person name="Fraser-Liggett C."/>
            <person name="Strausberg R."/>
            <person name="Galagan J."/>
            <person name="Birren B."/>
            <person name="Collins F.H."/>
        </authorList>
    </citation>
    <scope>NUCLEOTIDE SEQUENCE [LARGE SCALE GENOMIC DNA]</scope>
    <source>
        <strain evidence="2">JHB</strain>
    </source>
</reference>
<reference evidence="3" key="2">
    <citation type="submission" date="2020-05" db="UniProtKB">
        <authorList>
            <consortium name="EnsemblMetazoa"/>
        </authorList>
    </citation>
    <scope>IDENTIFICATION</scope>
    <source>
        <strain evidence="3">JHB</strain>
    </source>
</reference>